<organism evidence="2 3">
    <name type="scientific">Nepenthes gracilis</name>
    <name type="common">Slender pitcher plant</name>
    <dbReference type="NCBI Taxonomy" id="150966"/>
    <lineage>
        <taxon>Eukaryota</taxon>
        <taxon>Viridiplantae</taxon>
        <taxon>Streptophyta</taxon>
        <taxon>Embryophyta</taxon>
        <taxon>Tracheophyta</taxon>
        <taxon>Spermatophyta</taxon>
        <taxon>Magnoliopsida</taxon>
        <taxon>eudicotyledons</taxon>
        <taxon>Gunneridae</taxon>
        <taxon>Pentapetalae</taxon>
        <taxon>Caryophyllales</taxon>
        <taxon>Nepenthaceae</taxon>
        <taxon>Nepenthes</taxon>
    </lineage>
</organism>
<gene>
    <name evidence="2" type="ORF">Nepgr_012414</name>
</gene>
<name>A0AAD3XN25_NEPGR</name>
<evidence type="ECO:0000313" key="2">
    <source>
        <dbReference type="EMBL" id="GMH10573.1"/>
    </source>
</evidence>
<dbReference type="AlphaFoldDB" id="A0AAD3XN25"/>
<dbReference type="EMBL" id="BSYO01000010">
    <property type="protein sequence ID" value="GMH10573.1"/>
    <property type="molecule type" value="Genomic_DNA"/>
</dbReference>
<reference evidence="2" key="1">
    <citation type="submission" date="2023-05" db="EMBL/GenBank/DDBJ databases">
        <title>Nepenthes gracilis genome sequencing.</title>
        <authorList>
            <person name="Fukushima K."/>
        </authorList>
    </citation>
    <scope>NUCLEOTIDE SEQUENCE</scope>
    <source>
        <strain evidence="2">SING2019-196</strain>
    </source>
</reference>
<feature type="region of interest" description="Disordered" evidence="1">
    <location>
        <begin position="242"/>
        <end position="269"/>
    </location>
</feature>
<keyword evidence="3" id="KW-1185">Reference proteome</keyword>
<comment type="caution">
    <text evidence="2">The sequence shown here is derived from an EMBL/GenBank/DDBJ whole genome shotgun (WGS) entry which is preliminary data.</text>
</comment>
<dbReference type="PANTHER" id="PTHR31286">
    <property type="entry name" value="GLYCINE-RICH CELL WALL STRUCTURAL PROTEIN 1.8-LIKE"/>
    <property type="match status" value="1"/>
</dbReference>
<sequence>MSFARVCVEVSTDASLPSTVHVKTSKTDVNTTQDFTEINIAYQWKPSRCGKCNKVGHFESHCKPVRMHHPSSKSKIDPKPHYSNDLGKPFSHYSANPRKVTLGPIKPPHSDAIVVFKTAKESGKPNVDIGFENIGSPSNLATGSSTWSQKSLVSCPDVSSSNSFEVLQLESDFTLLQDSNLPIVSNQEEVQLESLDKALLEHSGVLEDFIPLSSILALKDKDQEHFPTTCIGSCSLNLSLQLPTPQPPPSKSKIKKKKHAPAASPKAAPSLENYPFSKFVDAPKVTELASSALIVVQDRNKKMAEGEILQLQSPLGFNDPVKQSVDVCLPVGSSSSIGSVKLLGSPTTPDYAPTSEPISRLDLALIVPPSGGRDEVESCPITVGNLKEKA</sequence>
<dbReference type="InterPro" id="IPR040256">
    <property type="entry name" value="At4g02000-like"/>
</dbReference>
<evidence type="ECO:0000256" key="1">
    <source>
        <dbReference type="SAM" id="MobiDB-lite"/>
    </source>
</evidence>
<dbReference type="PANTHER" id="PTHR31286:SF165">
    <property type="entry name" value="DUF4283 DOMAIN-CONTAINING PROTEIN"/>
    <property type="match status" value="1"/>
</dbReference>
<dbReference type="Proteomes" id="UP001279734">
    <property type="component" value="Unassembled WGS sequence"/>
</dbReference>
<evidence type="ECO:0000313" key="3">
    <source>
        <dbReference type="Proteomes" id="UP001279734"/>
    </source>
</evidence>
<accession>A0AAD3XN25</accession>
<protein>
    <submittedName>
        <fullName evidence="2">Uncharacterized protein</fullName>
    </submittedName>
</protein>
<proteinExistence type="predicted"/>